<dbReference type="AlphaFoldDB" id="A0AAE3U696"/>
<dbReference type="SMART" id="SM00857">
    <property type="entry name" value="Resolvase"/>
    <property type="match status" value="1"/>
</dbReference>
<dbReference type="PANTHER" id="PTHR30461:SF23">
    <property type="entry name" value="DNA RECOMBINASE-RELATED"/>
    <property type="match status" value="1"/>
</dbReference>
<dbReference type="PANTHER" id="PTHR30461">
    <property type="entry name" value="DNA-INVERTASE FROM LAMBDOID PROPHAGE"/>
    <property type="match status" value="1"/>
</dbReference>
<accession>A0AAE3U696</accession>
<name>A0AAE3U696_9HYPH</name>
<dbReference type="PROSITE" id="PS51736">
    <property type="entry name" value="RECOMBINASES_3"/>
    <property type="match status" value="1"/>
</dbReference>
<evidence type="ECO:0000313" key="3">
    <source>
        <dbReference type="Proteomes" id="UP001161580"/>
    </source>
</evidence>
<keyword evidence="3" id="KW-1185">Reference proteome</keyword>
<evidence type="ECO:0000313" key="2">
    <source>
        <dbReference type="EMBL" id="MDI7924869.1"/>
    </source>
</evidence>
<dbReference type="InterPro" id="IPR036162">
    <property type="entry name" value="Resolvase-like_N_sf"/>
</dbReference>
<dbReference type="InterPro" id="IPR006119">
    <property type="entry name" value="Resolv_N"/>
</dbReference>
<reference evidence="2" key="1">
    <citation type="submission" date="2022-03" db="EMBL/GenBank/DDBJ databases">
        <title>Fererhizobium litorale gen. nov., sp. nov., isolated from sandy sediments of the Sea of Japan seashore.</title>
        <authorList>
            <person name="Romanenko L."/>
            <person name="Kurilenko V."/>
            <person name="Otstavnykh N."/>
            <person name="Svetashev V."/>
            <person name="Tekutyeva L."/>
            <person name="Isaeva M."/>
            <person name="Mikhailov V."/>
        </authorList>
    </citation>
    <scope>NUCLEOTIDE SEQUENCE</scope>
    <source>
        <strain evidence="2">KMM 9576</strain>
    </source>
</reference>
<dbReference type="CDD" id="cd00338">
    <property type="entry name" value="Ser_Recombinase"/>
    <property type="match status" value="1"/>
</dbReference>
<dbReference type="RefSeq" id="WP_311788924.1">
    <property type="nucleotide sequence ID" value="NZ_JALDYY010000021.1"/>
</dbReference>
<dbReference type="GO" id="GO:0003677">
    <property type="term" value="F:DNA binding"/>
    <property type="evidence" value="ECO:0007669"/>
    <property type="project" value="InterPro"/>
</dbReference>
<evidence type="ECO:0000259" key="1">
    <source>
        <dbReference type="PROSITE" id="PS51736"/>
    </source>
</evidence>
<gene>
    <name evidence="2" type="ORF">MRS75_22695</name>
</gene>
<dbReference type="EMBL" id="JALDYZ010000019">
    <property type="protein sequence ID" value="MDI7924869.1"/>
    <property type="molecule type" value="Genomic_DNA"/>
</dbReference>
<sequence length="200" mass="21961">MIAAIIATGALLCRAMMAWQQGGAPKPRATGYDVPQIFISNEEARMTKTVLFYARRATDRQHEVSINAQIELGKEFISKRSWKLVGVFTDPMVGGMNDQTRPGIQALLKCASEGNIDVVLCISMDRLSRDVAHSSMVCKELLEHGVELWTIAGDAPVADVGLAIRALLSREMEDQSRCRARVAAMDDRQFISNEHSSAAP</sequence>
<dbReference type="SUPFAM" id="SSF53041">
    <property type="entry name" value="Resolvase-like"/>
    <property type="match status" value="1"/>
</dbReference>
<organism evidence="2 3">
    <name type="scientific">Ferirhizobium litorale</name>
    <dbReference type="NCBI Taxonomy" id="2927786"/>
    <lineage>
        <taxon>Bacteria</taxon>
        <taxon>Pseudomonadati</taxon>
        <taxon>Pseudomonadota</taxon>
        <taxon>Alphaproteobacteria</taxon>
        <taxon>Hyphomicrobiales</taxon>
        <taxon>Rhizobiaceae</taxon>
        <taxon>Ferirhizobium</taxon>
    </lineage>
</organism>
<feature type="domain" description="Resolvase/invertase-type recombinase catalytic" evidence="1">
    <location>
        <begin position="49"/>
        <end position="200"/>
    </location>
</feature>
<proteinExistence type="predicted"/>
<dbReference type="GO" id="GO:0000150">
    <property type="term" value="F:DNA strand exchange activity"/>
    <property type="evidence" value="ECO:0007669"/>
    <property type="project" value="InterPro"/>
</dbReference>
<dbReference type="Pfam" id="PF00239">
    <property type="entry name" value="Resolvase"/>
    <property type="match status" value="1"/>
</dbReference>
<comment type="caution">
    <text evidence="2">The sequence shown here is derived from an EMBL/GenBank/DDBJ whole genome shotgun (WGS) entry which is preliminary data.</text>
</comment>
<dbReference type="InterPro" id="IPR050639">
    <property type="entry name" value="SSR_resolvase"/>
</dbReference>
<dbReference type="Gene3D" id="3.40.50.1390">
    <property type="entry name" value="Resolvase, N-terminal catalytic domain"/>
    <property type="match status" value="1"/>
</dbReference>
<protein>
    <submittedName>
        <fullName evidence="2">Recombinase family protein</fullName>
    </submittedName>
</protein>
<dbReference type="Proteomes" id="UP001161580">
    <property type="component" value="Unassembled WGS sequence"/>
</dbReference>